<dbReference type="PROSITE" id="PS50812">
    <property type="entry name" value="PWWP"/>
    <property type="match status" value="1"/>
</dbReference>
<evidence type="ECO:0000313" key="3">
    <source>
        <dbReference type="EMBL" id="OEH74881.1"/>
    </source>
</evidence>
<gene>
    <name evidence="3" type="ORF">cyc_08275</name>
</gene>
<dbReference type="InterPro" id="IPR000313">
    <property type="entry name" value="PWWP_dom"/>
</dbReference>
<feature type="compositionally biased region" description="Basic and acidic residues" evidence="1">
    <location>
        <begin position="293"/>
        <end position="324"/>
    </location>
</feature>
<feature type="compositionally biased region" description="Basic and acidic residues" evidence="1">
    <location>
        <begin position="176"/>
        <end position="191"/>
    </location>
</feature>
<proteinExistence type="predicted"/>
<dbReference type="VEuPathDB" id="ToxoDB:LOC34624039"/>
<dbReference type="VEuPathDB" id="ToxoDB:cyc_08275"/>
<feature type="compositionally biased region" description="Low complexity" evidence="1">
    <location>
        <begin position="278"/>
        <end position="289"/>
    </location>
</feature>
<accession>A0A1D3CUK0</accession>
<feature type="domain" description="PWWP" evidence="2">
    <location>
        <begin position="58"/>
        <end position="118"/>
    </location>
</feature>
<name>A0A1D3CUK0_9EIME</name>
<feature type="compositionally biased region" description="Low complexity" evidence="1">
    <location>
        <begin position="251"/>
        <end position="270"/>
    </location>
</feature>
<evidence type="ECO:0000259" key="2">
    <source>
        <dbReference type="PROSITE" id="PS50812"/>
    </source>
</evidence>
<organism evidence="3 4">
    <name type="scientific">Cyclospora cayetanensis</name>
    <dbReference type="NCBI Taxonomy" id="88456"/>
    <lineage>
        <taxon>Eukaryota</taxon>
        <taxon>Sar</taxon>
        <taxon>Alveolata</taxon>
        <taxon>Apicomplexa</taxon>
        <taxon>Conoidasida</taxon>
        <taxon>Coccidia</taxon>
        <taxon>Eucoccidiorida</taxon>
        <taxon>Eimeriorina</taxon>
        <taxon>Eimeriidae</taxon>
        <taxon>Cyclospora</taxon>
    </lineage>
</organism>
<protein>
    <recommendedName>
        <fullName evidence="2">PWWP domain-containing protein</fullName>
    </recommendedName>
</protein>
<reference evidence="3 4" key="1">
    <citation type="journal article" date="2016" name="BMC Genomics">
        <title>Comparative genomics reveals Cyclospora cayetanensis possesses coccidia-like metabolism and invasion components but unique surface antigens.</title>
        <authorList>
            <person name="Liu S."/>
            <person name="Wang L."/>
            <person name="Zheng H."/>
            <person name="Xu Z."/>
            <person name="Roellig D.M."/>
            <person name="Li N."/>
            <person name="Frace M.A."/>
            <person name="Tang K."/>
            <person name="Arrowood M.J."/>
            <person name="Moss D.M."/>
            <person name="Zhang L."/>
            <person name="Feng Y."/>
            <person name="Xiao L."/>
        </authorList>
    </citation>
    <scope>NUCLEOTIDE SEQUENCE [LARGE SCALE GENOMIC DNA]</scope>
    <source>
        <strain evidence="3 4">CHN_HEN01</strain>
    </source>
</reference>
<dbReference type="EMBL" id="JROU02001889">
    <property type="protein sequence ID" value="OEH74881.1"/>
    <property type="molecule type" value="Genomic_DNA"/>
</dbReference>
<sequence>MPEKRGLKVPGTTGVSADGNACKKIRAKLPSLLHLTVKKSPTNKQYLQSFSRVVGKRGEPLVWYKKNGHPWWTGLLCSPEDPFLNPPLPDELKKHRPGRVLVLGLAINSYCWVLPSRIRDFRLAYDEVAPGVRRLNTAARVAVQTALEECNWKDHKDWQSMETLLAEDAASDAEWMTEHDEPSDADFDRVPRSPQEAPKAPEASEPSKGRRSKSKRSTDKDKKAAKRTKKPKNVATVSKEDALEPRNAGDAVAEGAPAQATAASAAASASRSKKRDTPASSSAAPASASGGRIDGHKQQESPKARKEEHTKKQEQQPEKSRIAKEGGNQTQRHSGPEASEAAEVAGTAAAREAAIEAGLGSPEPAARVLSGGLGRPASGALLLRHDNSERCRFIGRIDACPVPSCCHLEGARRGRRAATVTRGSI</sequence>
<evidence type="ECO:0000256" key="1">
    <source>
        <dbReference type="SAM" id="MobiDB-lite"/>
    </source>
</evidence>
<comment type="caution">
    <text evidence="3">The sequence shown here is derived from an EMBL/GenBank/DDBJ whole genome shotgun (WGS) entry which is preliminary data.</text>
</comment>
<dbReference type="Gene3D" id="2.30.30.140">
    <property type="match status" value="1"/>
</dbReference>
<evidence type="ECO:0000313" key="4">
    <source>
        <dbReference type="Proteomes" id="UP000095192"/>
    </source>
</evidence>
<dbReference type="InParanoid" id="A0A1D3CUK0"/>
<dbReference type="SUPFAM" id="SSF63748">
    <property type="entry name" value="Tudor/PWWP/MBT"/>
    <property type="match status" value="1"/>
</dbReference>
<feature type="region of interest" description="Disordered" evidence="1">
    <location>
        <begin position="169"/>
        <end position="350"/>
    </location>
</feature>
<dbReference type="CDD" id="cd05162">
    <property type="entry name" value="PWWP"/>
    <property type="match status" value="1"/>
</dbReference>
<feature type="compositionally biased region" description="Basic residues" evidence="1">
    <location>
        <begin position="223"/>
        <end position="232"/>
    </location>
</feature>
<dbReference type="AlphaFoldDB" id="A0A1D3CUK0"/>
<feature type="compositionally biased region" description="Low complexity" evidence="1">
    <location>
        <begin position="337"/>
        <end position="350"/>
    </location>
</feature>
<dbReference type="Proteomes" id="UP000095192">
    <property type="component" value="Unassembled WGS sequence"/>
</dbReference>
<keyword evidence="4" id="KW-1185">Reference proteome</keyword>